<dbReference type="Proteomes" id="UP000887159">
    <property type="component" value="Unassembled WGS sequence"/>
</dbReference>
<keyword evidence="2" id="KW-1185">Reference proteome</keyword>
<dbReference type="EMBL" id="BMAU01021057">
    <property type="protein sequence ID" value="GFX88661.1"/>
    <property type="molecule type" value="Genomic_DNA"/>
</dbReference>
<protein>
    <submittedName>
        <fullName evidence="1">Uncharacterized protein</fullName>
    </submittedName>
</protein>
<gene>
    <name evidence="1" type="ORF">TNCV_832911</name>
</gene>
<accession>A0A8X6R5A0</accession>
<comment type="caution">
    <text evidence="1">The sequence shown here is derived from an EMBL/GenBank/DDBJ whole genome shotgun (WGS) entry which is preliminary data.</text>
</comment>
<name>A0A8X6R5A0_TRICX</name>
<evidence type="ECO:0000313" key="1">
    <source>
        <dbReference type="EMBL" id="GFX88661.1"/>
    </source>
</evidence>
<reference evidence="1" key="1">
    <citation type="submission" date="2020-08" db="EMBL/GenBank/DDBJ databases">
        <title>Multicomponent nature underlies the extraordinary mechanical properties of spider dragline silk.</title>
        <authorList>
            <person name="Kono N."/>
            <person name="Nakamura H."/>
            <person name="Mori M."/>
            <person name="Yoshida Y."/>
            <person name="Ohtoshi R."/>
            <person name="Malay A.D."/>
            <person name="Moran D.A.P."/>
            <person name="Tomita M."/>
            <person name="Numata K."/>
            <person name="Arakawa K."/>
        </authorList>
    </citation>
    <scope>NUCLEOTIDE SEQUENCE</scope>
</reference>
<organism evidence="1 2">
    <name type="scientific">Trichonephila clavipes</name>
    <name type="common">Golden silk orbweaver</name>
    <name type="synonym">Nephila clavipes</name>
    <dbReference type="NCBI Taxonomy" id="2585209"/>
    <lineage>
        <taxon>Eukaryota</taxon>
        <taxon>Metazoa</taxon>
        <taxon>Ecdysozoa</taxon>
        <taxon>Arthropoda</taxon>
        <taxon>Chelicerata</taxon>
        <taxon>Arachnida</taxon>
        <taxon>Araneae</taxon>
        <taxon>Araneomorphae</taxon>
        <taxon>Entelegynae</taxon>
        <taxon>Araneoidea</taxon>
        <taxon>Nephilidae</taxon>
        <taxon>Trichonephila</taxon>
    </lineage>
</organism>
<evidence type="ECO:0000313" key="2">
    <source>
        <dbReference type="Proteomes" id="UP000887159"/>
    </source>
</evidence>
<dbReference type="AlphaFoldDB" id="A0A8X6R5A0"/>
<proteinExistence type="predicted"/>
<sequence>MECLSKRTVPQTRYRVVHITRSHSFGLSDSKIPVVVVVNKRTAEKDKDVSVEDMVQTPEISHSERLNNKTALQYFEQNKLSEERDEASIVTEALSLCPVGPSLETYLHIGIKTKTTHDKFDDDIQKVTPARAPLAFSLLSNSALMSKSFSFDLLRLRAKTAWLWLPQSASLTVRCPQRYVHRDQRRI</sequence>